<dbReference type="Gene3D" id="3.40.50.300">
    <property type="entry name" value="P-loop containing nucleotide triphosphate hydrolases"/>
    <property type="match status" value="1"/>
</dbReference>
<dbReference type="Pfam" id="PF00005">
    <property type="entry name" value="ABC_tran"/>
    <property type="match status" value="1"/>
</dbReference>
<sequence length="285" mass="31253">MSDASAKLRLENLGKTFRREGSEVEALHGIDLDVPAGEFVSVVGASGCGKSTLLRLVDGLIPATTGTVTLHGRPVRGPGQDRALVFQQDRLLPWRTVARNVGLGLEFHGLSKKECAAKAAELLDLVGLPGFADAYPHELSGGMRQRVNIARALAVDPDVLLMDEPFAALDGQTRELMQGELLRIWAQRAKTVLFVTHQVDEAVYLSDRIVVLTARPGRVRAVLDVTLPRPRTLAVKRSPEFARHVEHVWSLIEGEVRQSMERELLAGRRDETRSREGGEHGRTVG</sequence>
<dbReference type="SUPFAM" id="SSF52540">
    <property type="entry name" value="P-loop containing nucleoside triphosphate hydrolases"/>
    <property type="match status" value="1"/>
</dbReference>
<evidence type="ECO:0000256" key="3">
    <source>
        <dbReference type="ARBA" id="ARBA00022840"/>
    </source>
</evidence>
<evidence type="ECO:0000256" key="4">
    <source>
        <dbReference type="SAM" id="MobiDB-lite"/>
    </source>
</evidence>
<evidence type="ECO:0000313" key="7">
    <source>
        <dbReference type="Proteomes" id="UP001597419"/>
    </source>
</evidence>
<comment type="caution">
    <text evidence="6">The sequence shown here is derived from an EMBL/GenBank/DDBJ whole genome shotgun (WGS) entry which is preliminary data.</text>
</comment>
<dbReference type="EMBL" id="JBHUKU010000028">
    <property type="protein sequence ID" value="MFD2464915.1"/>
    <property type="molecule type" value="Genomic_DNA"/>
</dbReference>
<evidence type="ECO:0000256" key="2">
    <source>
        <dbReference type="ARBA" id="ARBA00022741"/>
    </source>
</evidence>
<evidence type="ECO:0000256" key="1">
    <source>
        <dbReference type="ARBA" id="ARBA00022448"/>
    </source>
</evidence>
<gene>
    <name evidence="6" type="ORF">ACFSYJ_40295</name>
</gene>
<reference evidence="7" key="1">
    <citation type="journal article" date="2019" name="Int. J. Syst. Evol. Microbiol.">
        <title>The Global Catalogue of Microorganisms (GCM) 10K type strain sequencing project: providing services to taxonomists for standard genome sequencing and annotation.</title>
        <authorList>
            <consortium name="The Broad Institute Genomics Platform"/>
            <consortium name="The Broad Institute Genome Sequencing Center for Infectious Disease"/>
            <person name="Wu L."/>
            <person name="Ma J."/>
        </authorList>
    </citation>
    <scope>NUCLEOTIDE SEQUENCE [LARGE SCALE GENOMIC DNA]</scope>
    <source>
        <strain evidence="7">CGMCC 4.7643</strain>
    </source>
</reference>
<keyword evidence="7" id="KW-1185">Reference proteome</keyword>
<dbReference type="InterPro" id="IPR003439">
    <property type="entry name" value="ABC_transporter-like_ATP-bd"/>
</dbReference>
<dbReference type="GO" id="GO:0005524">
    <property type="term" value="F:ATP binding"/>
    <property type="evidence" value="ECO:0007669"/>
    <property type="project" value="UniProtKB-KW"/>
</dbReference>
<feature type="domain" description="ABC transporter" evidence="5">
    <location>
        <begin position="8"/>
        <end position="239"/>
    </location>
</feature>
<proteinExistence type="predicted"/>
<evidence type="ECO:0000313" key="6">
    <source>
        <dbReference type="EMBL" id="MFD2464915.1"/>
    </source>
</evidence>
<dbReference type="InterPro" id="IPR003593">
    <property type="entry name" value="AAA+_ATPase"/>
</dbReference>
<evidence type="ECO:0000259" key="5">
    <source>
        <dbReference type="PROSITE" id="PS50893"/>
    </source>
</evidence>
<dbReference type="RefSeq" id="WP_345399496.1">
    <property type="nucleotide sequence ID" value="NZ_BAABHG010000010.1"/>
</dbReference>
<keyword evidence="1" id="KW-0813">Transport</keyword>
<dbReference type="PROSITE" id="PS50893">
    <property type="entry name" value="ABC_TRANSPORTER_2"/>
    <property type="match status" value="1"/>
</dbReference>
<dbReference type="PANTHER" id="PTHR42788:SF13">
    <property type="entry name" value="ALIPHATIC SULFONATES IMPORT ATP-BINDING PROTEIN SSUB"/>
    <property type="match status" value="1"/>
</dbReference>
<keyword evidence="3 6" id="KW-0067">ATP-binding</keyword>
<accession>A0ABW5GW75</accession>
<name>A0ABW5GW75_9PSEU</name>
<dbReference type="InterPro" id="IPR050166">
    <property type="entry name" value="ABC_transporter_ATP-bind"/>
</dbReference>
<dbReference type="InterPro" id="IPR027417">
    <property type="entry name" value="P-loop_NTPase"/>
</dbReference>
<dbReference type="InterPro" id="IPR017871">
    <property type="entry name" value="ABC_transporter-like_CS"/>
</dbReference>
<dbReference type="SMART" id="SM00382">
    <property type="entry name" value="AAA"/>
    <property type="match status" value="1"/>
</dbReference>
<dbReference type="PROSITE" id="PS00211">
    <property type="entry name" value="ABC_TRANSPORTER_1"/>
    <property type="match status" value="1"/>
</dbReference>
<dbReference type="Proteomes" id="UP001597419">
    <property type="component" value="Unassembled WGS sequence"/>
</dbReference>
<keyword evidence="2" id="KW-0547">Nucleotide-binding</keyword>
<dbReference type="PANTHER" id="PTHR42788">
    <property type="entry name" value="TAURINE IMPORT ATP-BINDING PROTEIN-RELATED"/>
    <property type="match status" value="1"/>
</dbReference>
<protein>
    <submittedName>
        <fullName evidence="6">ABC transporter ATP-binding protein</fullName>
    </submittedName>
</protein>
<dbReference type="CDD" id="cd03293">
    <property type="entry name" value="ABC_NrtD_SsuB_transporters"/>
    <property type="match status" value="1"/>
</dbReference>
<organism evidence="6 7">
    <name type="scientific">Amycolatopsis samaneae</name>
    <dbReference type="NCBI Taxonomy" id="664691"/>
    <lineage>
        <taxon>Bacteria</taxon>
        <taxon>Bacillati</taxon>
        <taxon>Actinomycetota</taxon>
        <taxon>Actinomycetes</taxon>
        <taxon>Pseudonocardiales</taxon>
        <taxon>Pseudonocardiaceae</taxon>
        <taxon>Amycolatopsis</taxon>
    </lineage>
</organism>
<feature type="region of interest" description="Disordered" evidence="4">
    <location>
        <begin position="265"/>
        <end position="285"/>
    </location>
</feature>